<proteinExistence type="predicted"/>
<reference evidence="1 2" key="1">
    <citation type="submission" date="2016-02" db="EMBL/GenBank/DDBJ databases">
        <title>Band-tailed pigeon sequencing and assembly.</title>
        <authorList>
            <person name="Soares A.E."/>
            <person name="Novak B.J."/>
            <person name="Rice E.S."/>
            <person name="O'Connell B."/>
            <person name="Chang D."/>
            <person name="Weber S."/>
            <person name="Shapiro B."/>
        </authorList>
    </citation>
    <scope>NUCLEOTIDE SEQUENCE [LARGE SCALE GENOMIC DNA]</scope>
    <source>
        <strain evidence="1">BTP2013</strain>
        <tissue evidence="1">Blood</tissue>
    </source>
</reference>
<gene>
    <name evidence="1" type="ORF">AV530_019907</name>
</gene>
<dbReference type="AlphaFoldDB" id="A0A1V4JVY6"/>
<evidence type="ECO:0000313" key="2">
    <source>
        <dbReference type="Proteomes" id="UP000190648"/>
    </source>
</evidence>
<name>A0A1V4JVY6_PATFA</name>
<sequence length="101" mass="11633">MMILGRHQLLDLVQALEAVVMEVAVNQVAVTLSLVQSQALNWNQSLTHLERRNKFKLNHHQKLMDPSFGSPVQVYLLCRDQQCSRSNSSRMQPHQTVVQKR</sequence>
<organism evidence="1 2">
    <name type="scientific">Patagioenas fasciata monilis</name>
    <dbReference type="NCBI Taxonomy" id="372326"/>
    <lineage>
        <taxon>Eukaryota</taxon>
        <taxon>Metazoa</taxon>
        <taxon>Chordata</taxon>
        <taxon>Craniata</taxon>
        <taxon>Vertebrata</taxon>
        <taxon>Euteleostomi</taxon>
        <taxon>Archelosauria</taxon>
        <taxon>Archosauria</taxon>
        <taxon>Dinosauria</taxon>
        <taxon>Saurischia</taxon>
        <taxon>Theropoda</taxon>
        <taxon>Coelurosauria</taxon>
        <taxon>Aves</taxon>
        <taxon>Neognathae</taxon>
        <taxon>Neoaves</taxon>
        <taxon>Columbimorphae</taxon>
        <taxon>Columbiformes</taxon>
        <taxon>Columbidae</taxon>
        <taxon>Patagioenas</taxon>
    </lineage>
</organism>
<dbReference type="EMBL" id="LSYS01005742">
    <property type="protein sequence ID" value="OPJ76340.1"/>
    <property type="molecule type" value="Genomic_DNA"/>
</dbReference>
<protein>
    <submittedName>
        <fullName evidence="1">Uncharacterized protein</fullName>
    </submittedName>
</protein>
<dbReference type="Proteomes" id="UP000190648">
    <property type="component" value="Unassembled WGS sequence"/>
</dbReference>
<keyword evidence="2" id="KW-1185">Reference proteome</keyword>
<dbReference type="OrthoDB" id="9388590at2759"/>
<evidence type="ECO:0000313" key="1">
    <source>
        <dbReference type="EMBL" id="OPJ76340.1"/>
    </source>
</evidence>
<comment type="caution">
    <text evidence="1">The sequence shown here is derived from an EMBL/GenBank/DDBJ whole genome shotgun (WGS) entry which is preliminary data.</text>
</comment>
<accession>A0A1V4JVY6</accession>